<dbReference type="PANTHER" id="PTHR42870">
    <property type="entry name" value="ACETYL-COA C-ACETYLTRANSFERASE"/>
    <property type="match status" value="1"/>
</dbReference>
<gene>
    <name evidence="3" type="ORF">NRE15_05430</name>
</gene>
<dbReference type="CDD" id="cd00829">
    <property type="entry name" value="SCP-x_thiolase"/>
    <property type="match status" value="1"/>
</dbReference>
<dbReference type="InterPro" id="IPR002155">
    <property type="entry name" value="Thiolase"/>
</dbReference>
<protein>
    <submittedName>
        <fullName evidence="3">Acetyl-CoA acetyltransferase</fullName>
    </submittedName>
</protein>
<name>A0ABY5P976_9LACT</name>
<dbReference type="SUPFAM" id="SSF53901">
    <property type="entry name" value="Thiolase-like"/>
    <property type="match status" value="1"/>
</dbReference>
<dbReference type="Gene3D" id="3.40.47.10">
    <property type="match status" value="1"/>
</dbReference>
<proteinExistence type="predicted"/>
<feature type="domain" description="Thiolase C-terminal" evidence="2">
    <location>
        <begin position="254"/>
        <end position="389"/>
    </location>
</feature>
<dbReference type="PIRSF" id="PIRSF000429">
    <property type="entry name" value="Ac-CoA_Ac_transf"/>
    <property type="match status" value="1"/>
</dbReference>
<feature type="domain" description="Thiolase N-terminal" evidence="1">
    <location>
        <begin position="12"/>
        <end position="221"/>
    </location>
</feature>
<dbReference type="InterPro" id="IPR055140">
    <property type="entry name" value="Thiolase_C_2"/>
</dbReference>
<organism evidence="3 4">
    <name type="scientific">Fundicoccus culcitae</name>
    <dbReference type="NCBI Taxonomy" id="2969821"/>
    <lineage>
        <taxon>Bacteria</taxon>
        <taxon>Bacillati</taxon>
        <taxon>Bacillota</taxon>
        <taxon>Bacilli</taxon>
        <taxon>Lactobacillales</taxon>
        <taxon>Aerococcaceae</taxon>
        <taxon>Fundicoccus</taxon>
    </lineage>
</organism>
<sequence length="398" mass="42976">MKIKDNVVILGMGCSKFGERWDASISDLIIESTTEALEDSKVPIEAIEAIYYGNGMENNIAATAVADTLKVQDIPIVRNENYCTSGHIALIEAIQDVASGRHKVVMALGAEKLKDTGYPGLGVGRGQSPVLEARRTAPGSFALIGTRYFHQYGLTHQEGRETIGKIAVKNHKNGTLSKRAHFQSEVSLEKVLNAPIIADPLGLYDCAGNSDGSACAIITTEEVAKTIKDKFAYVKGFAVSTDAVFPHNRPGFSWTSFNSLKKSSSEAYKMAGITNPREELDLAEVHDCFSITEMLIYEDFGFSEPGKAKIDIDNGFFELDGGLPVNSDGGLKSFGHPVGASGIRMTYEVYKQILHEVDNPKRQLGKANLGLSHTFGGPPQMSAVLILGNEKDNLGGNE</sequence>
<dbReference type="Pfam" id="PF00108">
    <property type="entry name" value="Thiolase_N"/>
    <property type="match status" value="1"/>
</dbReference>
<accession>A0ABY5P976</accession>
<dbReference type="InterPro" id="IPR020616">
    <property type="entry name" value="Thiolase_N"/>
</dbReference>
<evidence type="ECO:0000259" key="2">
    <source>
        <dbReference type="Pfam" id="PF22691"/>
    </source>
</evidence>
<dbReference type="Proteomes" id="UP001315967">
    <property type="component" value="Chromosome"/>
</dbReference>
<evidence type="ECO:0000313" key="3">
    <source>
        <dbReference type="EMBL" id="UUX35084.1"/>
    </source>
</evidence>
<reference evidence="3 4" key="1">
    <citation type="submission" date="2022-08" db="EMBL/GenBank/DDBJ databases">
        <title>Aerococcaceae sp. nov isolated from spoiled eye mask.</title>
        <authorList>
            <person name="Zhou G."/>
            <person name="Xie X.-B."/>
            <person name="Shi Q.-S."/>
            <person name="Wang Y.-S."/>
            <person name="Wen X."/>
            <person name="Peng H."/>
            <person name="Yang X.-J."/>
            <person name="Tao H.-B."/>
            <person name="Huang X.-M."/>
        </authorList>
    </citation>
    <scope>NUCLEOTIDE SEQUENCE [LARGE SCALE GENOMIC DNA]</scope>
    <source>
        <strain evidence="4">DM20194951</strain>
    </source>
</reference>
<dbReference type="RefSeq" id="WP_313794577.1">
    <property type="nucleotide sequence ID" value="NZ_CP102453.1"/>
</dbReference>
<dbReference type="NCBIfam" id="NF004810">
    <property type="entry name" value="PRK06157.1"/>
    <property type="match status" value="1"/>
</dbReference>
<dbReference type="PANTHER" id="PTHR42870:SF1">
    <property type="entry name" value="NON-SPECIFIC LIPID-TRANSFER PROTEIN-LIKE 2"/>
    <property type="match status" value="1"/>
</dbReference>
<evidence type="ECO:0000259" key="1">
    <source>
        <dbReference type="Pfam" id="PF00108"/>
    </source>
</evidence>
<keyword evidence="4" id="KW-1185">Reference proteome</keyword>
<dbReference type="InterPro" id="IPR016039">
    <property type="entry name" value="Thiolase-like"/>
</dbReference>
<dbReference type="Pfam" id="PF22691">
    <property type="entry name" value="Thiolase_C_1"/>
    <property type="match status" value="1"/>
</dbReference>
<evidence type="ECO:0000313" key="4">
    <source>
        <dbReference type="Proteomes" id="UP001315967"/>
    </source>
</evidence>
<dbReference type="EMBL" id="CP102453">
    <property type="protein sequence ID" value="UUX35084.1"/>
    <property type="molecule type" value="Genomic_DNA"/>
</dbReference>